<keyword evidence="1" id="KW-1133">Transmembrane helix</keyword>
<feature type="transmembrane region" description="Helical" evidence="1">
    <location>
        <begin position="128"/>
        <end position="154"/>
    </location>
</feature>
<proteinExistence type="predicted"/>
<evidence type="ECO:0000256" key="1">
    <source>
        <dbReference type="SAM" id="Phobius"/>
    </source>
</evidence>
<dbReference type="Gene3D" id="1.10.1760.20">
    <property type="match status" value="1"/>
</dbReference>
<reference evidence="2 3" key="1">
    <citation type="submission" date="2019-08" db="EMBL/GenBank/DDBJ databases">
        <authorList>
            <person name="Lei W."/>
        </authorList>
    </citation>
    <scope>NUCLEOTIDE SEQUENCE [LARGE SCALE GENOMIC DNA]</scope>
    <source>
        <strain evidence="2 3">CCUG 66496</strain>
    </source>
</reference>
<keyword evidence="1" id="KW-0812">Transmembrane</keyword>
<dbReference type="RefSeq" id="WP_146566841.1">
    <property type="nucleotide sequence ID" value="NZ_VOHL01000002.1"/>
</dbReference>
<feature type="transmembrane region" description="Helical" evidence="1">
    <location>
        <begin position="100"/>
        <end position="122"/>
    </location>
</feature>
<comment type="caution">
    <text evidence="2">The sequence shown here is derived from an EMBL/GenBank/DDBJ whole genome shotgun (WGS) entry which is preliminary data.</text>
</comment>
<dbReference type="EMBL" id="VOHL01000002">
    <property type="protein sequence ID" value="TWS98053.1"/>
    <property type="molecule type" value="Genomic_DNA"/>
</dbReference>
<feature type="transmembrane region" description="Helical" evidence="1">
    <location>
        <begin position="35"/>
        <end position="63"/>
    </location>
</feature>
<dbReference type="Proteomes" id="UP000317430">
    <property type="component" value="Unassembled WGS sequence"/>
</dbReference>
<evidence type="ECO:0000313" key="2">
    <source>
        <dbReference type="EMBL" id="TWS98053.1"/>
    </source>
</evidence>
<feature type="transmembrane region" description="Helical" evidence="1">
    <location>
        <begin position="6"/>
        <end position="23"/>
    </location>
</feature>
<sequence length="163" mass="18175">MALKRLSQLALLSAVCIILRYLFAGIPNVQPITAIFLTITIRMGLVDGVLVAAVTMLVTGFLLFFGPWVLWQILSYSLILCLWKFLCYPISQRKSWLESALAGLLAFLYGLVIDSITALFYGAPVWPYVLAGSVFNLAHGLSTSLSYPIIITVFRRFTHEKNI</sequence>
<gene>
    <name evidence="2" type="ORF">FRX57_03745</name>
</gene>
<organism evidence="2 3">
    <name type="scientific">Streptococcus cuniculipharyngis</name>
    <dbReference type="NCBI Taxonomy" id="1562651"/>
    <lineage>
        <taxon>Bacteria</taxon>
        <taxon>Bacillati</taxon>
        <taxon>Bacillota</taxon>
        <taxon>Bacilli</taxon>
        <taxon>Lactobacillales</taxon>
        <taxon>Streptococcaceae</taxon>
        <taxon>Streptococcus</taxon>
    </lineage>
</organism>
<protein>
    <submittedName>
        <fullName evidence="2">ECF transporter S component</fullName>
    </submittedName>
</protein>
<feature type="transmembrane region" description="Helical" evidence="1">
    <location>
        <begin position="69"/>
        <end position="88"/>
    </location>
</feature>
<dbReference type="OrthoDB" id="5198189at2"/>
<accession>A0A5C5SDM3</accession>
<keyword evidence="3" id="KW-1185">Reference proteome</keyword>
<keyword evidence="1" id="KW-0472">Membrane</keyword>
<dbReference type="AlphaFoldDB" id="A0A5C5SDM3"/>
<name>A0A5C5SDM3_9STRE</name>
<evidence type="ECO:0000313" key="3">
    <source>
        <dbReference type="Proteomes" id="UP000317430"/>
    </source>
</evidence>